<dbReference type="GO" id="GO:0016787">
    <property type="term" value="F:hydrolase activity"/>
    <property type="evidence" value="ECO:0007669"/>
    <property type="project" value="UniProtKB-KW"/>
</dbReference>
<dbReference type="Proteomes" id="UP001595904">
    <property type="component" value="Unassembled WGS sequence"/>
</dbReference>
<organism evidence="5 6">
    <name type="scientific">Steroidobacter flavus</name>
    <dbReference type="NCBI Taxonomy" id="1842136"/>
    <lineage>
        <taxon>Bacteria</taxon>
        <taxon>Pseudomonadati</taxon>
        <taxon>Pseudomonadota</taxon>
        <taxon>Gammaproteobacteria</taxon>
        <taxon>Steroidobacterales</taxon>
        <taxon>Steroidobacteraceae</taxon>
        <taxon>Steroidobacter</taxon>
    </lineage>
</organism>
<dbReference type="InterPro" id="IPR050491">
    <property type="entry name" value="AmpC-like"/>
</dbReference>
<keyword evidence="3" id="KW-0732">Signal</keyword>
<dbReference type="InterPro" id="IPR001466">
    <property type="entry name" value="Beta-lactam-related"/>
</dbReference>
<evidence type="ECO:0000313" key="5">
    <source>
        <dbReference type="EMBL" id="MFC4307901.1"/>
    </source>
</evidence>
<keyword evidence="2" id="KW-0472">Membrane</keyword>
<reference evidence="6" key="1">
    <citation type="journal article" date="2019" name="Int. J. Syst. Evol. Microbiol.">
        <title>The Global Catalogue of Microorganisms (GCM) 10K type strain sequencing project: providing services to taxonomists for standard genome sequencing and annotation.</title>
        <authorList>
            <consortium name="The Broad Institute Genomics Platform"/>
            <consortium name="The Broad Institute Genome Sequencing Center for Infectious Disease"/>
            <person name="Wu L."/>
            <person name="Ma J."/>
        </authorList>
    </citation>
    <scope>NUCLEOTIDE SEQUENCE [LARGE SCALE GENOMIC DNA]</scope>
    <source>
        <strain evidence="6">CGMCC 1.10759</strain>
    </source>
</reference>
<protein>
    <submittedName>
        <fullName evidence="5">Serine hydrolase domain-containing protein</fullName>
        <ecNumber evidence="5">3.-.-.-</ecNumber>
    </submittedName>
</protein>
<dbReference type="InterPro" id="IPR012338">
    <property type="entry name" value="Beta-lactam/transpept-like"/>
</dbReference>
<dbReference type="RefSeq" id="WP_380594563.1">
    <property type="nucleotide sequence ID" value="NZ_JBHSDU010000001.1"/>
</dbReference>
<comment type="caution">
    <text evidence="5">The sequence shown here is derived from an EMBL/GenBank/DDBJ whole genome shotgun (WGS) entry which is preliminary data.</text>
</comment>
<evidence type="ECO:0000256" key="2">
    <source>
        <dbReference type="ARBA" id="ARBA00023136"/>
    </source>
</evidence>
<gene>
    <name evidence="5" type="ORF">ACFPN2_02300</name>
</gene>
<name>A0ABV8SKL6_9GAMM</name>
<accession>A0ABV8SKL6</accession>
<dbReference type="EMBL" id="JBHSDU010000001">
    <property type="protein sequence ID" value="MFC4307901.1"/>
    <property type="molecule type" value="Genomic_DNA"/>
</dbReference>
<dbReference type="EC" id="3.-.-.-" evidence="5"/>
<proteinExistence type="predicted"/>
<evidence type="ECO:0000259" key="4">
    <source>
        <dbReference type="Pfam" id="PF00144"/>
    </source>
</evidence>
<dbReference type="Pfam" id="PF00144">
    <property type="entry name" value="Beta-lactamase"/>
    <property type="match status" value="1"/>
</dbReference>
<feature type="domain" description="Beta-lactamase-related" evidence="4">
    <location>
        <begin position="156"/>
        <end position="457"/>
    </location>
</feature>
<feature type="chain" id="PRO_5045416861" evidence="3">
    <location>
        <begin position="27"/>
        <end position="471"/>
    </location>
</feature>
<dbReference type="PANTHER" id="PTHR46825:SF11">
    <property type="entry name" value="PENICILLIN-BINDING PROTEIN 4"/>
    <property type="match status" value="1"/>
</dbReference>
<keyword evidence="5" id="KW-0378">Hydrolase</keyword>
<feature type="signal peptide" evidence="3">
    <location>
        <begin position="1"/>
        <end position="26"/>
    </location>
</feature>
<comment type="subcellular location">
    <subcellularLocation>
        <location evidence="1">Membrane</location>
    </subcellularLocation>
</comment>
<dbReference type="PANTHER" id="PTHR46825">
    <property type="entry name" value="D-ALANYL-D-ALANINE-CARBOXYPEPTIDASE/ENDOPEPTIDASE AMPH"/>
    <property type="match status" value="1"/>
</dbReference>
<evidence type="ECO:0000256" key="3">
    <source>
        <dbReference type="SAM" id="SignalP"/>
    </source>
</evidence>
<sequence length="471" mass="50832">MNHHRRKLGASSLFLALLLICLPAFAQPEIPKTPAGQAFADWLTSFNSADPKQMAAFNQKYARKGDVDGLLQFREYTGGLELLQLERSAPDNLLALAREVESQRGMYFELTLKGDGLGDNLIMELRPTALPPQFAVPRLAMADALAALRERATQKTAADQFSGALLLAKSGQTLLQQAWGYADRGASRAATTETQFRLGSMNKMFTTVAVLQLVDAGKLSLEGTVGRYLPDYPNREVAAKVTLLHLLTHTGGTGDIFGPEFDAHRLELKEHADYVALFGKRGPDFEPGSQISYSNYGFVLLGRLIEAVSGMSYYDYVQQHIYAKAGMQSTGSLPESEVVPARSLGYTKEDGRLVSNASSLPFRGMAAGGGYSTVGDLLRFAQALEAGKLIPKRLLATATSSKSSDGGFGYGFAVQGEGATRFYGAVGGAPGMNGELRIYPELGYVLVGLSNFDPPAAELMVEFFSARMPLH</sequence>
<evidence type="ECO:0000256" key="1">
    <source>
        <dbReference type="ARBA" id="ARBA00004370"/>
    </source>
</evidence>
<keyword evidence="6" id="KW-1185">Reference proteome</keyword>
<dbReference type="SUPFAM" id="SSF56601">
    <property type="entry name" value="beta-lactamase/transpeptidase-like"/>
    <property type="match status" value="1"/>
</dbReference>
<dbReference type="Gene3D" id="3.40.710.10">
    <property type="entry name" value="DD-peptidase/beta-lactamase superfamily"/>
    <property type="match status" value="1"/>
</dbReference>
<evidence type="ECO:0000313" key="6">
    <source>
        <dbReference type="Proteomes" id="UP001595904"/>
    </source>
</evidence>